<dbReference type="SUPFAM" id="SSF53474">
    <property type="entry name" value="alpha/beta-Hydrolases"/>
    <property type="match status" value="1"/>
</dbReference>
<dbReference type="GO" id="GO:0016787">
    <property type="term" value="F:hydrolase activity"/>
    <property type="evidence" value="ECO:0007669"/>
    <property type="project" value="UniProtKB-KW"/>
</dbReference>
<dbReference type="AlphaFoldDB" id="A0A8J3IB13"/>
<dbReference type="Pfam" id="PF07859">
    <property type="entry name" value="Abhydrolase_3"/>
    <property type="match status" value="1"/>
</dbReference>
<reference evidence="4" key="1">
    <citation type="submission" date="2020-10" db="EMBL/GenBank/DDBJ databases">
        <title>Taxonomic study of unclassified bacteria belonging to the class Ktedonobacteria.</title>
        <authorList>
            <person name="Yabe S."/>
            <person name="Wang C.M."/>
            <person name="Zheng Y."/>
            <person name="Sakai Y."/>
            <person name="Cavaletti L."/>
            <person name="Monciardini P."/>
            <person name="Donadio S."/>
        </authorList>
    </citation>
    <scope>NUCLEOTIDE SEQUENCE</scope>
    <source>
        <strain evidence="4">SOSP1-1</strain>
    </source>
</reference>
<accession>A0A8J3IB13</accession>
<evidence type="ECO:0000256" key="2">
    <source>
        <dbReference type="ARBA" id="ARBA00022801"/>
    </source>
</evidence>
<dbReference type="PANTHER" id="PTHR48081:SF8">
    <property type="entry name" value="ALPHA_BETA HYDROLASE FOLD-3 DOMAIN-CONTAINING PROTEIN-RELATED"/>
    <property type="match status" value="1"/>
</dbReference>
<evidence type="ECO:0000256" key="1">
    <source>
        <dbReference type="ARBA" id="ARBA00010515"/>
    </source>
</evidence>
<dbReference type="InterPro" id="IPR029058">
    <property type="entry name" value="AB_hydrolase_fold"/>
</dbReference>
<comment type="similarity">
    <text evidence="1">Belongs to the 'GDXG' lipolytic enzyme family.</text>
</comment>
<dbReference type="RefSeq" id="WP_220199692.1">
    <property type="nucleotide sequence ID" value="NZ_BNJF01000009.1"/>
</dbReference>
<comment type="caution">
    <text evidence="4">The sequence shown here is derived from an EMBL/GenBank/DDBJ whole genome shotgun (WGS) entry which is preliminary data.</text>
</comment>
<feature type="domain" description="Alpha/beta hydrolase fold-3" evidence="3">
    <location>
        <begin position="78"/>
        <end position="285"/>
    </location>
</feature>
<proteinExistence type="inferred from homology"/>
<dbReference type="InterPro" id="IPR050300">
    <property type="entry name" value="GDXG_lipolytic_enzyme"/>
</dbReference>
<dbReference type="Proteomes" id="UP000612362">
    <property type="component" value="Unassembled WGS sequence"/>
</dbReference>
<evidence type="ECO:0000259" key="3">
    <source>
        <dbReference type="Pfam" id="PF07859"/>
    </source>
</evidence>
<dbReference type="PANTHER" id="PTHR48081">
    <property type="entry name" value="AB HYDROLASE SUPERFAMILY PROTEIN C4A8.06C"/>
    <property type="match status" value="1"/>
</dbReference>
<keyword evidence="2" id="KW-0378">Hydrolase</keyword>
<protein>
    <submittedName>
        <fullName evidence="4">Putative lipase/esterase</fullName>
    </submittedName>
</protein>
<gene>
    <name evidence="4" type="ORF">KSX_88790</name>
</gene>
<dbReference type="InterPro" id="IPR013094">
    <property type="entry name" value="AB_hydrolase_3"/>
</dbReference>
<dbReference type="EMBL" id="BNJF01000009">
    <property type="protein sequence ID" value="GHO50716.1"/>
    <property type="molecule type" value="Genomic_DNA"/>
</dbReference>
<name>A0A8J3IB13_9CHLR</name>
<organism evidence="4 5">
    <name type="scientific">Ktedonospora formicarum</name>
    <dbReference type="NCBI Taxonomy" id="2778364"/>
    <lineage>
        <taxon>Bacteria</taxon>
        <taxon>Bacillati</taxon>
        <taxon>Chloroflexota</taxon>
        <taxon>Ktedonobacteria</taxon>
        <taxon>Ktedonobacterales</taxon>
        <taxon>Ktedonobacteraceae</taxon>
        <taxon>Ktedonospora</taxon>
    </lineage>
</organism>
<evidence type="ECO:0000313" key="4">
    <source>
        <dbReference type="EMBL" id="GHO50716.1"/>
    </source>
</evidence>
<evidence type="ECO:0000313" key="5">
    <source>
        <dbReference type="Proteomes" id="UP000612362"/>
    </source>
</evidence>
<keyword evidence="5" id="KW-1185">Reference proteome</keyword>
<dbReference type="FunFam" id="3.40.50.1820:FF:000089">
    <property type="entry name" value="Alpha/beta hydrolase"/>
    <property type="match status" value="1"/>
</dbReference>
<dbReference type="Gene3D" id="3.40.50.1820">
    <property type="entry name" value="alpha/beta hydrolase"/>
    <property type="match status" value="1"/>
</dbReference>
<sequence length="318" mass="34352">MPLDPQVSTLLQTMNDPEAPPAHTLPLETIRQLVDTVGTMGGEVVPLADIKDLTIPGPAGALPIRVYTPSRQKSLPMLLFIHGGGWTTGSIEGYDRLCRHLAAQSGSLVVSVGYRLAPEHPFPAGLDDCYTAAMWLAENAASINGDATRLAIGGDSAGGNLSTVVTLLAKERGGPQLRYQVLLQPMTDYYEPGTPSLWENAEGYFLTREAVIWFWQHYIPDTSKALTPYAAPLRAKSLAGLPPALIITAEYDPLRDEGEQYASRLQEAGVPIILKRFDGMIHPFMLMAGSLAQGKAAIYFTAKQLRTALESKAKPLGL</sequence>